<protein>
    <recommendedName>
        <fullName evidence="3">Group-specific protein</fullName>
    </recommendedName>
</protein>
<proteinExistence type="predicted"/>
<keyword evidence="2" id="KW-1185">Reference proteome</keyword>
<accession>A0ABR8FRN2</accession>
<evidence type="ECO:0008006" key="3">
    <source>
        <dbReference type="Google" id="ProtNLM"/>
    </source>
</evidence>
<sequence length="203" mass="23824">MGEKFVNYQIRCDLQQDVVHIVEMITRNQAYVSPSKNGWITVYDQASEEFNYEYIRYFAQELSEKLSTLVFTFIVNRGLNFVYLIYECGKIIDEFDNDISSEEIEKTKDNTSIRFYGDSRKLLKYSIPSTVLQTVSDFLESCRQRKIEYLGQDAIYELAPLVGIDTNRATIGYSYFEDNNLYIGTEFYIEEAEQFLLVRLHNA</sequence>
<organism evidence="1 2">
    <name type="scientific">Nostoc spongiaeforme FACHB-130</name>
    <dbReference type="NCBI Taxonomy" id="1357510"/>
    <lineage>
        <taxon>Bacteria</taxon>
        <taxon>Bacillati</taxon>
        <taxon>Cyanobacteriota</taxon>
        <taxon>Cyanophyceae</taxon>
        <taxon>Nostocales</taxon>
        <taxon>Nostocaceae</taxon>
        <taxon>Nostoc</taxon>
    </lineage>
</organism>
<name>A0ABR8FRN2_9NOSO</name>
<evidence type="ECO:0000313" key="1">
    <source>
        <dbReference type="EMBL" id="MBD2594052.1"/>
    </source>
</evidence>
<comment type="caution">
    <text evidence="1">The sequence shown here is derived from an EMBL/GenBank/DDBJ whole genome shotgun (WGS) entry which is preliminary data.</text>
</comment>
<dbReference type="RefSeq" id="WP_190966964.1">
    <property type="nucleotide sequence ID" value="NZ_JACJTB010000005.1"/>
</dbReference>
<dbReference type="EMBL" id="JACJTB010000005">
    <property type="protein sequence ID" value="MBD2594052.1"/>
    <property type="molecule type" value="Genomic_DNA"/>
</dbReference>
<reference evidence="1 2" key="1">
    <citation type="journal article" date="2020" name="ISME J.">
        <title>Comparative genomics reveals insights into cyanobacterial evolution and habitat adaptation.</title>
        <authorList>
            <person name="Chen M.Y."/>
            <person name="Teng W.K."/>
            <person name="Zhao L."/>
            <person name="Hu C.X."/>
            <person name="Zhou Y.K."/>
            <person name="Han B.P."/>
            <person name="Song L.R."/>
            <person name="Shu W.S."/>
        </authorList>
    </citation>
    <scope>NUCLEOTIDE SEQUENCE [LARGE SCALE GENOMIC DNA]</scope>
    <source>
        <strain evidence="1 2">FACHB-130</strain>
    </source>
</reference>
<gene>
    <name evidence="1" type="ORF">H6G74_06875</name>
</gene>
<dbReference type="Proteomes" id="UP000603457">
    <property type="component" value="Unassembled WGS sequence"/>
</dbReference>
<evidence type="ECO:0000313" key="2">
    <source>
        <dbReference type="Proteomes" id="UP000603457"/>
    </source>
</evidence>